<organism evidence="2 3">
    <name type="scientific">Pseudomonas xionganensis</name>
    <dbReference type="NCBI Taxonomy" id="2654845"/>
    <lineage>
        <taxon>Bacteria</taxon>
        <taxon>Pseudomonadati</taxon>
        <taxon>Pseudomonadota</taxon>
        <taxon>Gammaproteobacteria</taxon>
        <taxon>Pseudomonadales</taxon>
        <taxon>Pseudomonadaceae</taxon>
        <taxon>Pseudomonas</taxon>
    </lineage>
</organism>
<dbReference type="EMBL" id="WKJZ01000001">
    <property type="protein sequence ID" value="MVW75270.1"/>
    <property type="molecule type" value="Genomic_DNA"/>
</dbReference>
<dbReference type="Proteomes" id="UP000429555">
    <property type="component" value="Unassembled WGS sequence"/>
</dbReference>
<keyword evidence="1" id="KW-0472">Membrane</keyword>
<keyword evidence="3" id="KW-1185">Reference proteome</keyword>
<dbReference type="AlphaFoldDB" id="A0A6I4KRX0"/>
<gene>
    <name evidence="2" type="ORF">GJV18_08055</name>
</gene>
<proteinExistence type="predicted"/>
<reference evidence="2 3" key="1">
    <citation type="submission" date="2019-11" db="EMBL/GenBank/DDBJ databases">
        <title>Pseudomonas flavidum sp. nov., isolated from Baiyang Lake.</title>
        <authorList>
            <person name="Zhao Y."/>
        </authorList>
    </citation>
    <scope>NUCLEOTIDE SEQUENCE [LARGE SCALE GENOMIC DNA]</scope>
    <source>
        <strain evidence="3">R-22-3 w-18</strain>
    </source>
</reference>
<feature type="transmembrane region" description="Helical" evidence="1">
    <location>
        <begin position="32"/>
        <end position="53"/>
    </location>
</feature>
<sequence>MHRPLLRHGFILILLALLSGLAIPSLSIPRLGLSAHTIGILSGTLLIAIGAIWKQFRLGSRQQWLMYWAWLYASYVNWLGCLLGATLGAGQTTPVAAAGTQGAPWAESLVAGLLISVAPASLLAITLALWGIRGQAPAQD</sequence>
<evidence type="ECO:0000313" key="2">
    <source>
        <dbReference type="EMBL" id="MVW75270.1"/>
    </source>
</evidence>
<evidence type="ECO:0000256" key="1">
    <source>
        <dbReference type="SAM" id="Phobius"/>
    </source>
</evidence>
<keyword evidence="1" id="KW-0812">Transmembrane</keyword>
<protein>
    <submittedName>
        <fullName evidence="2">Hydrogenase</fullName>
    </submittedName>
</protein>
<evidence type="ECO:0000313" key="3">
    <source>
        <dbReference type="Proteomes" id="UP000429555"/>
    </source>
</evidence>
<accession>A0A6I4KRX0</accession>
<dbReference type="InterPro" id="IPR058965">
    <property type="entry name" value="SOI/HabA-like"/>
</dbReference>
<feature type="transmembrane region" description="Helical" evidence="1">
    <location>
        <begin position="65"/>
        <end position="89"/>
    </location>
</feature>
<name>A0A6I4KRX0_9PSED</name>
<keyword evidence="1" id="KW-1133">Transmembrane helix</keyword>
<dbReference type="Pfam" id="PF26512">
    <property type="entry name" value="SOI"/>
    <property type="match status" value="1"/>
</dbReference>
<dbReference type="RefSeq" id="WP_160344272.1">
    <property type="nucleotide sequence ID" value="NZ_WKJZ01000001.1"/>
</dbReference>
<feature type="transmembrane region" description="Helical" evidence="1">
    <location>
        <begin position="109"/>
        <end position="132"/>
    </location>
</feature>
<comment type="caution">
    <text evidence="2">The sequence shown here is derived from an EMBL/GenBank/DDBJ whole genome shotgun (WGS) entry which is preliminary data.</text>
</comment>